<proteinExistence type="predicted"/>
<dbReference type="OrthoDB" id="1933455at2759"/>
<gene>
    <name evidence="1" type="ORF">PSON_ATCC_30995.1.T0070480</name>
</gene>
<evidence type="ECO:0000313" key="2">
    <source>
        <dbReference type="Proteomes" id="UP000692954"/>
    </source>
</evidence>
<dbReference type="EMBL" id="CAJJDN010000007">
    <property type="protein sequence ID" value="CAD8053645.1"/>
    <property type="molecule type" value="Genomic_DNA"/>
</dbReference>
<comment type="caution">
    <text evidence="1">The sequence shown here is derived from an EMBL/GenBank/DDBJ whole genome shotgun (WGS) entry which is preliminary data.</text>
</comment>
<sequence>MQEQPQLCRIQEYKKIIRTYKADQVIEKIKEIKNALEVNQEHEKKYQESYLQRLKCEECRNEIKLLRSLIYNLLREGYLKTAQKLIQLYKIDVVQKECNKF</sequence>
<dbReference type="AlphaFoldDB" id="A0A8S1KI27"/>
<reference evidence="1" key="1">
    <citation type="submission" date="2021-01" db="EMBL/GenBank/DDBJ databases">
        <authorList>
            <consortium name="Genoscope - CEA"/>
            <person name="William W."/>
        </authorList>
    </citation>
    <scope>NUCLEOTIDE SEQUENCE</scope>
</reference>
<name>A0A8S1KI27_9CILI</name>
<dbReference type="Proteomes" id="UP000692954">
    <property type="component" value="Unassembled WGS sequence"/>
</dbReference>
<protein>
    <submittedName>
        <fullName evidence="1">Uncharacterized protein</fullName>
    </submittedName>
</protein>
<evidence type="ECO:0000313" key="1">
    <source>
        <dbReference type="EMBL" id="CAD8053645.1"/>
    </source>
</evidence>
<organism evidence="1 2">
    <name type="scientific">Paramecium sonneborni</name>
    <dbReference type="NCBI Taxonomy" id="65129"/>
    <lineage>
        <taxon>Eukaryota</taxon>
        <taxon>Sar</taxon>
        <taxon>Alveolata</taxon>
        <taxon>Ciliophora</taxon>
        <taxon>Intramacronucleata</taxon>
        <taxon>Oligohymenophorea</taxon>
        <taxon>Peniculida</taxon>
        <taxon>Parameciidae</taxon>
        <taxon>Paramecium</taxon>
    </lineage>
</organism>
<keyword evidence="2" id="KW-1185">Reference proteome</keyword>
<accession>A0A8S1KI27</accession>